<dbReference type="GO" id="GO:0005524">
    <property type="term" value="F:ATP binding"/>
    <property type="evidence" value="ECO:0007669"/>
    <property type="project" value="UniProtKB-KW"/>
</dbReference>
<feature type="domain" description="DNA2/NAM7 helicase-like C-terminal" evidence="6">
    <location>
        <begin position="158"/>
        <end position="350"/>
    </location>
</feature>
<feature type="region of interest" description="Disordered" evidence="5">
    <location>
        <begin position="1"/>
        <end position="47"/>
    </location>
</feature>
<keyword evidence="8" id="KW-1185">Reference proteome</keyword>
<dbReference type="Gene3D" id="3.40.50.300">
    <property type="entry name" value="P-loop containing nucleotide triphosphate hydrolases"/>
    <property type="match status" value="1"/>
</dbReference>
<reference evidence="7 8" key="1">
    <citation type="submission" date="2024-10" db="EMBL/GenBank/DDBJ databases">
        <authorList>
            <person name="Kim D."/>
        </authorList>
    </citation>
    <scope>NUCLEOTIDE SEQUENCE [LARGE SCALE GENOMIC DNA]</scope>
    <source>
        <strain evidence="7">Taebaek</strain>
    </source>
</reference>
<dbReference type="PANTHER" id="PTHR43788">
    <property type="entry name" value="DNA2/NAM7 HELICASE FAMILY MEMBER"/>
    <property type="match status" value="1"/>
</dbReference>
<gene>
    <name evidence="7" type="ORF">niasHS_004884</name>
</gene>
<name>A0ABD2JLW8_HETSC</name>
<keyword evidence="1" id="KW-0547">Nucleotide-binding</keyword>
<dbReference type="PANTHER" id="PTHR43788:SF8">
    <property type="entry name" value="DNA-BINDING PROTEIN SMUBP-2"/>
    <property type="match status" value="1"/>
</dbReference>
<dbReference type="Pfam" id="PF13087">
    <property type="entry name" value="AAA_12"/>
    <property type="match status" value="1"/>
</dbReference>
<evidence type="ECO:0000313" key="8">
    <source>
        <dbReference type="Proteomes" id="UP001620645"/>
    </source>
</evidence>
<protein>
    <recommendedName>
        <fullName evidence="6">DNA2/NAM7 helicase-like C-terminal domain-containing protein</fullName>
    </recommendedName>
</protein>
<dbReference type="Proteomes" id="UP001620645">
    <property type="component" value="Unassembled WGS sequence"/>
</dbReference>
<keyword evidence="2" id="KW-0378">Hydrolase</keyword>
<evidence type="ECO:0000256" key="3">
    <source>
        <dbReference type="ARBA" id="ARBA00022806"/>
    </source>
</evidence>
<dbReference type="InterPro" id="IPR041679">
    <property type="entry name" value="DNA2/NAM7-like_C"/>
</dbReference>
<proteinExistence type="predicted"/>
<evidence type="ECO:0000256" key="1">
    <source>
        <dbReference type="ARBA" id="ARBA00022741"/>
    </source>
</evidence>
<dbReference type="InterPro" id="IPR050534">
    <property type="entry name" value="Coronavir_polyprotein_1ab"/>
</dbReference>
<feature type="compositionally biased region" description="Basic residues" evidence="5">
    <location>
        <begin position="1"/>
        <end position="12"/>
    </location>
</feature>
<dbReference type="EMBL" id="JBICCN010000131">
    <property type="protein sequence ID" value="KAL3091479.1"/>
    <property type="molecule type" value="Genomic_DNA"/>
</dbReference>
<evidence type="ECO:0000256" key="2">
    <source>
        <dbReference type="ARBA" id="ARBA00022801"/>
    </source>
</evidence>
<evidence type="ECO:0000256" key="5">
    <source>
        <dbReference type="SAM" id="MobiDB-lite"/>
    </source>
</evidence>
<keyword evidence="4" id="KW-0067">ATP-binding</keyword>
<evidence type="ECO:0000259" key="6">
    <source>
        <dbReference type="Pfam" id="PF13087"/>
    </source>
</evidence>
<dbReference type="GO" id="GO:0004386">
    <property type="term" value="F:helicase activity"/>
    <property type="evidence" value="ECO:0007669"/>
    <property type="project" value="UniProtKB-KW"/>
</dbReference>
<dbReference type="AlphaFoldDB" id="A0ABD2JLW8"/>
<sequence length="414" mass="45666">MPKSKKIKRSKKSVSAAPSRQMPLAQNYEDLTSSDESAIADKNSPLTPTTNVVVDRIFSGDPEMADEGGKRVSRSENGQHIEKMSVNSALGPPVMIENKSGGDNEPNCEESEVRIEVLDKTTKTALGSTVMSSRANLAINNTTMEGYGFDTILINLDNANGVDKTTLLTNYRSHWQIVACVEHMVYKPHGETLNHGPGSFRMLTDFFKMPVADSPILLIHQDTPMEHELTSYSATNSGQTRTVMELLELLDNFPGSIRIISLYAGQAAQIGIELKERGLESTIASMTSDAMQGHEADLTIIATTVSRQSNWTDWQRSNHAKDRKNEFWGDSQRVNVALSRGKHGIFAVCCLTTLVSLSKTIASMLIGLQVLLLPHPHRLGLLSLRTVHNTSEFMCPLVVPFHRHSHSIEVWGQT</sequence>
<evidence type="ECO:0000313" key="7">
    <source>
        <dbReference type="EMBL" id="KAL3091479.1"/>
    </source>
</evidence>
<dbReference type="GO" id="GO:0016787">
    <property type="term" value="F:hydrolase activity"/>
    <property type="evidence" value="ECO:0007669"/>
    <property type="project" value="UniProtKB-KW"/>
</dbReference>
<dbReference type="InterPro" id="IPR027417">
    <property type="entry name" value="P-loop_NTPase"/>
</dbReference>
<dbReference type="SUPFAM" id="SSF52540">
    <property type="entry name" value="P-loop containing nucleoside triphosphate hydrolases"/>
    <property type="match status" value="1"/>
</dbReference>
<organism evidence="7 8">
    <name type="scientific">Heterodera schachtii</name>
    <name type="common">Sugarbeet cyst nematode worm</name>
    <name type="synonym">Tylenchus schachtii</name>
    <dbReference type="NCBI Taxonomy" id="97005"/>
    <lineage>
        <taxon>Eukaryota</taxon>
        <taxon>Metazoa</taxon>
        <taxon>Ecdysozoa</taxon>
        <taxon>Nematoda</taxon>
        <taxon>Chromadorea</taxon>
        <taxon>Rhabditida</taxon>
        <taxon>Tylenchina</taxon>
        <taxon>Tylenchomorpha</taxon>
        <taxon>Tylenchoidea</taxon>
        <taxon>Heteroderidae</taxon>
        <taxon>Heteroderinae</taxon>
        <taxon>Heterodera</taxon>
    </lineage>
</organism>
<accession>A0ABD2JLW8</accession>
<comment type="caution">
    <text evidence="7">The sequence shown here is derived from an EMBL/GenBank/DDBJ whole genome shotgun (WGS) entry which is preliminary data.</text>
</comment>
<keyword evidence="3" id="KW-0347">Helicase</keyword>
<evidence type="ECO:0000256" key="4">
    <source>
        <dbReference type="ARBA" id="ARBA00022840"/>
    </source>
</evidence>